<dbReference type="Proteomes" id="UP000501451">
    <property type="component" value="Chromosome"/>
</dbReference>
<dbReference type="SUPFAM" id="SSF47413">
    <property type="entry name" value="lambda repressor-like DNA-binding domains"/>
    <property type="match status" value="1"/>
</dbReference>
<evidence type="ECO:0000256" key="1">
    <source>
        <dbReference type="ARBA" id="ARBA00023015"/>
    </source>
</evidence>
<accession>A0A6G7KB26</accession>
<dbReference type="PROSITE" id="PS00356">
    <property type="entry name" value="HTH_LACI_1"/>
    <property type="match status" value="1"/>
</dbReference>
<dbReference type="Gene3D" id="1.10.260.40">
    <property type="entry name" value="lambda repressor-like DNA-binding domains"/>
    <property type="match status" value="1"/>
</dbReference>
<dbReference type="PRINTS" id="PR00036">
    <property type="entry name" value="HTHLACI"/>
</dbReference>
<dbReference type="GO" id="GO:0000976">
    <property type="term" value="F:transcription cis-regulatory region binding"/>
    <property type="evidence" value="ECO:0007669"/>
    <property type="project" value="TreeGrafter"/>
</dbReference>
<dbReference type="SMART" id="SM00354">
    <property type="entry name" value="HTH_LACI"/>
    <property type="match status" value="1"/>
</dbReference>
<name>A0A6G7KB26_9LACT</name>
<dbReference type="PROSITE" id="PS50932">
    <property type="entry name" value="HTH_LACI_2"/>
    <property type="match status" value="1"/>
</dbReference>
<sequence>MPTLSDVAKVANVSKMTVSRVINHPEQVTEELRELVYAAMTELDYRPNKVAKALAQNRTLVVKVMILEELDTTEPYYMNLLIGIANELNNNHYALQLVTPYSNDRTECDGFIIMGMREEDYAWIAEIDKPVVLFGENDYGFNYVDSDNREGTRKATSYAIANGYSKIVFIGIDVDARFERSREQGYLEAMESAGLQTEIIRFGNHSTHSRNFIRENLAHYPKDTCFVCSSDRLAIGVTTGIRQAGMRAPEDYGVIGFDGVFLDQISEPKLTTIKQDVYKIGESCAAVLLEKINYPDKEIENIAFSPQLVIRNSTRVINK</sequence>
<dbReference type="RefSeq" id="WP_166162791.1">
    <property type="nucleotide sequence ID" value="NZ_CP049740.1"/>
</dbReference>
<dbReference type="EMBL" id="CP049740">
    <property type="protein sequence ID" value="QII82474.1"/>
    <property type="molecule type" value="Genomic_DNA"/>
</dbReference>
<dbReference type="CDD" id="cd06267">
    <property type="entry name" value="PBP1_LacI_sugar_binding-like"/>
    <property type="match status" value="1"/>
</dbReference>
<dbReference type="GO" id="GO:0003700">
    <property type="term" value="F:DNA-binding transcription factor activity"/>
    <property type="evidence" value="ECO:0007669"/>
    <property type="project" value="TreeGrafter"/>
</dbReference>
<dbReference type="Pfam" id="PF13377">
    <property type="entry name" value="Peripla_BP_3"/>
    <property type="match status" value="1"/>
</dbReference>
<dbReference type="InterPro" id="IPR028082">
    <property type="entry name" value="Peripla_BP_I"/>
</dbReference>
<dbReference type="InterPro" id="IPR000843">
    <property type="entry name" value="HTH_LacI"/>
</dbReference>
<dbReference type="AlphaFoldDB" id="A0A6G7KB26"/>
<keyword evidence="2" id="KW-0238">DNA-binding</keyword>
<keyword evidence="6" id="KW-1185">Reference proteome</keyword>
<dbReference type="SUPFAM" id="SSF53822">
    <property type="entry name" value="Periplasmic binding protein-like I"/>
    <property type="match status" value="1"/>
</dbReference>
<evidence type="ECO:0000256" key="3">
    <source>
        <dbReference type="ARBA" id="ARBA00023163"/>
    </source>
</evidence>
<organism evidence="5 6">
    <name type="scientific">Jeotgalibaca arthritidis</name>
    <dbReference type="NCBI Taxonomy" id="1868794"/>
    <lineage>
        <taxon>Bacteria</taxon>
        <taxon>Bacillati</taxon>
        <taxon>Bacillota</taxon>
        <taxon>Bacilli</taxon>
        <taxon>Lactobacillales</taxon>
        <taxon>Carnobacteriaceae</taxon>
        <taxon>Jeotgalibaca</taxon>
    </lineage>
</organism>
<proteinExistence type="predicted"/>
<dbReference type="InterPro" id="IPR046335">
    <property type="entry name" value="LacI/GalR-like_sensor"/>
</dbReference>
<evidence type="ECO:0000259" key="4">
    <source>
        <dbReference type="PROSITE" id="PS50932"/>
    </source>
</evidence>
<gene>
    <name evidence="5" type="ORF">G7057_08530</name>
</gene>
<dbReference type="InterPro" id="IPR010982">
    <property type="entry name" value="Lambda_DNA-bd_dom_sf"/>
</dbReference>
<dbReference type="KEGG" id="jar:G7057_08530"/>
<feature type="domain" description="HTH lacI-type" evidence="4">
    <location>
        <begin position="2"/>
        <end position="56"/>
    </location>
</feature>
<evidence type="ECO:0000256" key="2">
    <source>
        <dbReference type="ARBA" id="ARBA00023125"/>
    </source>
</evidence>
<keyword evidence="3" id="KW-0804">Transcription</keyword>
<dbReference type="PANTHER" id="PTHR30146">
    <property type="entry name" value="LACI-RELATED TRANSCRIPTIONAL REPRESSOR"/>
    <property type="match status" value="1"/>
</dbReference>
<dbReference type="CDD" id="cd01392">
    <property type="entry name" value="HTH_LacI"/>
    <property type="match status" value="1"/>
</dbReference>
<keyword evidence="1" id="KW-0805">Transcription regulation</keyword>
<reference evidence="5 6" key="1">
    <citation type="journal article" date="2017" name="Int. J. Syst. Evol. Microbiol.">
        <title>Jeotgalibaca porci sp. nov. and Jeotgalibaca arthritidis sp. nov., isolated from pigs, and emended description of the genus Jeotgalibaca.</title>
        <authorList>
            <person name="Zamora L."/>
            <person name="Perez-Sancho M."/>
            <person name="Dominguez L."/>
            <person name="Fernandez-Garayzabal J.F."/>
            <person name="Vela A.I."/>
        </authorList>
    </citation>
    <scope>NUCLEOTIDE SEQUENCE [LARGE SCALE GENOMIC DNA]</scope>
    <source>
        <strain evidence="5 6">CECT 9157</strain>
    </source>
</reference>
<dbReference type="Gene3D" id="3.40.50.2300">
    <property type="match status" value="2"/>
</dbReference>
<evidence type="ECO:0000313" key="5">
    <source>
        <dbReference type="EMBL" id="QII82474.1"/>
    </source>
</evidence>
<dbReference type="Pfam" id="PF00356">
    <property type="entry name" value="LacI"/>
    <property type="match status" value="1"/>
</dbReference>
<protein>
    <submittedName>
        <fullName evidence="5">LacI family transcriptional regulator</fullName>
    </submittedName>
</protein>
<evidence type="ECO:0000313" key="6">
    <source>
        <dbReference type="Proteomes" id="UP000501451"/>
    </source>
</evidence>
<dbReference type="PANTHER" id="PTHR30146:SF154">
    <property type="entry name" value="TRANSCRIPTION REGULATOR, MEMBER OF GALR FAMILY"/>
    <property type="match status" value="1"/>
</dbReference>